<accession>A0A9P1NN66</accession>
<sequence>MGKLNSAIYRAVFIEKWHADPNCDVPTRATEAKAFAQTAKNVLVEAVNALSPAQPAQDRRILAPWNPCLEKLRDGEPFFVLLGRDMHAAAAVRCWADQREAERGVSGKTTEARRLADQMDAYRGVGVTVQPAQGADIARELAELIAIPHTEPGWMTKRNALLAKARSAGLLTTET</sequence>
<dbReference type="KEGG" id="abs:AZOBR_200115"/>
<dbReference type="EMBL" id="HE577327">
    <property type="protein sequence ID" value="CCC99410.1"/>
    <property type="molecule type" value="Genomic_DNA"/>
</dbReference>
<proteinExistence type="predicted"/>
<dbReference type="RefSeq" id="WP_014241583.1">
    <property type="nucleotide sequence ID" value="NC_016617.1"/>
</dbReference>
<dbReference type="Proteomes" id="UP000007319">
    <property type="component" value="Chromosome"/>
</dbReference>
<gene>
    <name evidence="1" type="ORF">AZOBR_200115</name>
</gene>
<evidence type="ECO:0000313" key="2">
    <source>
        <dbReference type="Proteomes" id="UP000007319"/>
    </source>
</evidence>
<organism evidence="1 2">
    <name type="scientific">Azospirillum baldaniorum</name>
    <dbReference type="NCBI Taxonomy" id="1064539"/>
    <lineage>
        <taxon>Bacteria</taxon>
        <taxon>Pseudomonadati</taxon>
        <taxon>Pseudomonadota</taxon>
        <taxon>Alphaproteobacteria</taxon>
        <taxon>Rhodospirillales</taxon>
        <taxon>Azospirillaceae</taxon>
        <taxon>Azospirillum</taxon>
    </lineage>
</organism>
<evidence type="ECO:0000313" key="1">
    <source>
        <dbReference type="EMBL" id="CCC99410.1"/>
    </source>
</evidence>
<keyword evidence="2" id="KW-1185">Reference proteome</keyword>
<dbReference type="AlphaFoldDB" id="A0A9P1NN66"/>
<protein>
    <submittedName>
        <fullName evidence="1">Uncharacterized protein</fullName>
    </submittedName>
</protein>
<reference evidence="1 2" key="1">
    <citation type="journal article" date="2011" name="PLoS Genet.">
        <title>Azospirillum genomes reveal transition of bacteria from aquatic to terrestrial environments.</title>
        <authorList>
            <person name="Wisniewski-Dye F."/>
            <person name="Borziak K."/>
            <person name="Khalsa-Moyers G."/>
            <person name="Alexandre G."/>
            <person name="Sukharnikov L.O."/>
            <person name="Wuichet K."/>
            <person name="Hurst G.B."/>
            <person name="McDonald W.H."/>
            <person name="Robertson J.S."/>
            <person name="Barbe V."/>
            <person name="Calteau A."/>
            <person name="Rouy Z."/>
            <person name="Mangenot S."/>
            <person name="Prigent-Combaret C."/>
            <person name="Normand P."/>
            <person name="Boyer M."/>
            <person name="Siguier P."/>
            <person name="Dessaux Y."/>
            <person name="Elmerich C."/>
            <person name="Condemine G."/>
            <person name="Krishnen G."/>
            <person name="Kennedy I."/>
            <person name="Paterson A.H."/>
            <person name="Gonzalez V."/>
            <person name="Mavingui P."/>
            <person name="Zhulin I.B."/>
        </authorList>
    </citation>
    <scope>NUCLEOTIDE SEQUENCE [LARGE SCALE GENOMIC DNA]</scope>
    <source>
        <strain evidence="1 2">Sp245</strain>
    </source>
</reference>
<name>A0A9P1NN66_9PROT</name>